<reference evidence="6" key="1">
    <citation type="journal article" date="2019" name="Int. J. Syst. Evol. Microbiol.">
        <title>The Global Catalogue of Microorganisms (GCM) 10K type strain sequencing project: providing services to taxonomists for standard genome sequencing and annotation.</title>
        <authorList>
            <consortium name="The Broad Institute Genomics Platform"/>
            <consortium name="The Broad Institute Genome Sequencing Center for Infectious Disease"/>
            <person name="Wu L."/>
            <person name="Ma J."/>
        </authorList>
    </citation>
    <scope>NUCLEOTIDE SEQUENCE [LARGE SCALE GENOMIC DNA]</scope>
    <source>
        <strain evidence="6">JCM 6833</strain>
    </source>
</reference>
<dbReference type="InterPro" id="IPR020845">
    <property type="entry name" value="AMP-binding_CS"/>
</dbReference>
<dbReference type="PANTHER" id="PTHR45527">
    <property type="entry name" value="NONRIBOSOMAL PEPTIDE SYNTHETASE"/>
    <property type="match status" value="1"/>
</dbReference>
<dbReference type="Gene3D" id="3.30.559.30">
    <property type="entry name" value="Nonribosomal peptide synthetase, condensation domain"/>
    <property type="match status" value="2"/>
</dbReference>
<dbReference type="InterPro" id="IPR006162">
    <property type="entry name" value="Ppantetheine_attach_site"/>
</dbReference>
<dbReference type="SUPFAM" id="SSF56801">
    <property type="entry name" value="Acetyl-CoA synthetase-like"/>
    <property type="match status" value="2"/>
</dbReference>
<keyword evidence="2" id="KW-0596">Phosphopantetheine</keyword>
<dbReference type="CDD" id="cd19531">
    <property type="entry name" value="LCL_NRPS-like"/>
    <property type="match status" value="1"/>
</dbReference>
<dbReference type="Gene3D" id="3.30.559.10">
    <property type="entry name" value="Chloramphenicol acetyltransferase-like domain"/>
    <property type="match status" value="1"/>
</dbReference>
<dbReference type="PROSITE" id="PS00012">
    <property type="entry name" value="PHOSPHOPANTETHEINE"/>
    <property type="match status" value="2"/>
</dbReference>
<dbReference type="RefSeq" id="WP_344538488.1">
    <property type="nucleotide sequence ID" value="NZ_BAAATD010000001.1"/>
</dbReference>
<keyword evidence="6" id="KW-1185">Reference proteome</keyword>
<dbReference type="Gene3D" id="3.40.50.1820">
    <property type="entry name" value="alpha/beta hydrolase"/>
    <property type="match status" value="1"/>
</dbReference>
<keyword evidence="3" id="KW-0597">Phosphoprotein</keyword>
<dbReference type="Pfam" id="PF13193">
    <property type="entry name" value="AMP-binding_C"/>
    <property type="match status" value="2"/>
</dbReference>
<dbReference type="SUPFAM" id="SSF52777">
    <property type="entry name" value="CoA-dependent acyltransferases"/>
    <property type="match status" value="2"/>
</dbReference>
<comment type="cofactor">
    <cofactor evidence="1">
        <name>pantetheine 4'-phosphate</name>
        <dbReference type="ChEBI" id="CHEBI:47942"/>
    </cofactor>
</comment>
<evidence type="ECO:0000256" key="2">
    <source>
        <dbReference type="ARBA" id="ARBA00022450"/>
    </source>
</evidence>
<accession>A0ABN3PF68</accession>
<evidence type="ECO:0000259" key="4">
    <source>
        <dbReference type="PROSITE" id="PS50075"/>
    </source>
</evidence>
<dbReference type="Pfam" id="PF00550">
    <property type="entry name" value="PP-binding"/>
    <property type="match status" value="2"/>
</dbReference>
<dbReference type="InterPro" id="IPR009081">
    <property type="entry name" value="PP-bd_ACP"/>
</dbReference>
<name>A0ABN3PF68_9ACTN</name>
<organism evidence="5 6">
    <name type="scientific">Actinomadura fulvescens</name>
    <dbReference type="NCBI Taxonomy" id="46160"/>
    <lineage>
        <taxon>Bacteria</taxon>
        <taxon>Bacillati</taxon>
        <taxon>Actinomycetota</taxon>
        <taxon>Actinomycetes</taxon>
        <taxon>Streptosporangiales</taxon>
        <taxon>Thermomonosporaceae</taxon>
        <taxon>Actinomadura</taxon>
    </lineage>
</organism>
<sequence length="1842" mass="197588">MTDTPRGVPLPRSLVRWPGATTRRARVMCRLPPGPEGVAPVTSVLAAVEVLLARYSAATDIVLRVSLTDAPARALRFRYDPERGVLDSFASLAERLDAGEPPEPRGTDTPTVGFALAGGPVPEADLVLVFDEREHTVTADHRADLFIDAEGAERLVSSLGTLLEAMAKAPDAVVGDLPILSDDELRTALGHARGAPRAERPFVPVHEQIARHAARAPEAIALVAGGTTVTYRELDERANRLARRLLESGTGRGDLVALFTTRSPEMVVGMLAALKAGAAYLPIDPDYPRARVEFVLADASPSVVLTQTALRDRLPATETVRVELDTAEAQISRLPATPPPSPSGTDPGDRVYVIYTSGSTGRPKGVEIPAAGLDNLVQWHRDTYRLAPGDRTPQLASVAFDASVWEIWPTLASGAALHLADEAATADPTVLIRWLTEERITVAFLPTPLAEVALEEAWPRDCALRVLLTGGDTLHRRPPPGLPFTLVNHYGPTENSVVSTAIAVPAATADDERPEPPIGRPIAGTYAHVLDERLRPVPVGVPGELHVGGAGLALGYLNRPELTRERFVPDPFGPGRLYRTGDLAARRPDGTLSFLGRIDDQVKLRGLRIEPGEIEATMGEHPGVAEAAVALREDSPGQRRLVGYVVPSGGGGLDDLRGRLADRLPGYMVPAAFVVLPALPLTPHGKVDRRALPAPGIGLGEYVEPRPGIETELAGLWAETLGTARVGALDDFYSLGGDSLSATRLTARLRRRYAARLPASAILAAPTVRELARLVERAEHTDERPIAPAPRTGHLPLGIAQRQLWLLDRIDSTGIAYNVPFTIDLSGPLDPEVLRAALGTLVARHEALRTGFPVTGGEPGQAIGDPPGALPLPVLDEAELGDADAWITAESRRPFDLTTGPPLCATLLRRGPEDHRLLVVVHHVVFDGWSLGVFCRELGEIYDARVRGAEPDLPDLPVQPADVAVWERGQVTPESLEPGLEFWTKTLAGAPQTLDLPTDRTATANPTNAGARRVITLDAERAARLAAFARAQGTTTFTALFAAFNVLLSRYTGAEDIVVGCPVAGRTRPELEGLIGCFINPLPLRTDLSGAPTFRELLGRVRAAQQAAHEHQDVPFSEIVTALRPDRPAGRAPVYQVLFAFEDAHDAEFAFAGVRARVTEVDFGSTRDGDLGISITSVGGGLRVCAEYRTELFAEKSVDRLLAGFATLLSGALAEPDRPVGELAVLGDEERRRLVHDWNRTASPFPDDVAIHELVERQVDATPDAAALVFEDEAELTYRELDDRANRLAHHLRALGIGPEDRVGVCLRRSPEMVVAVLAVLKAGGGYVPLDPANPPGRLAFITEDAGLRLVLTQRELRPALAAAAVPLIELDGDAGGGEIAGRPATRPASVNAPHDLAYVIYTSGSTGRPKGVMIEHRSVCNFVTTVHGLFAMGPHDNVLQFASLGFDVSVFEIFSALTCGARLCLARQETLLSVTDLTAFMREKEITVMDMPPSVMALLPGDAFPALRIAFVGGEAFSGGLVNRWSVPGRRFFNGYGPTEGTVTVIVEECSGSGWDTSPPIGRPMPNMRAHVLDAEGRLVPVGVPGELYIGGAGLARGYLGRPELTAERFVRDPFHDDPAERLYRTGDLVRRLPDGRLDFLGRIDDQVKLRGFRVELGEVESVLRGHPGVIEAAVALWSDSAGQRRLAGYLVPADPAAAPEPAALRAHLAERLPEYMVPAAFVALAEFPLNASGKIDRRALPEPAAAHLAVTGELVEPRNRRERTLAGIWCRLLGLDRVGVHDGFFALGGHSLLGVRLGWEIQREFGVDVPVRAVFENPTIAGLAVVVEDAMLALLTKESR</sequence>
<dbReference type="CDD" id="cd05930">
    <property type="entry name" value="A_NRPS"/>
    <property type="match status" value="2"/>
</dbReference>
<dbReference type="SUPFAM" id="SSF47336">
    <property type="entry name" value="ACP-like"/>
    <property type="match status" value="2"/>
</dbReference>
<feature type="domain" description="Carrier" evidence="4">
    <location>
        <begin position="1758"/>
        <end position="1833"/>
    </location>
</feature>
<comment type="caution">
    <text evidence="5">The sequence shown here is derived from an EMBL/GenBank/DDBJ whole genome shotgun (WGS) entry which is preliminary data.</text>
</comment>
<dbReference type="Pfam" id="PF00668">
    <property type="entry name" value="Condensation"/>
    <property type="match status" value="1"/>
</dbReference>
<proteinExistence type="predicted"/>
<protein>
    <recommendedName>
        <fullName evidence="4">Carrier domain-containing protein</fullName>
    </recommendedName>
</protein>
<dbReference type="EMBL" id="BAAATD010000001">
    <property type="protein sequence ID" value="GAA2581470.1"/>
    <property type="molecule type" value="Genomic_DNA"/>
</dbReference>
<dbReference type="PROSITE" id="PS00455">
    <property type="entry name" value="AMP_BINDING"/>
    <property type="match status" value="2"/>
</dbReference>
<dbReference type="InterPro" id="IPR001242">
    <property type="entry name" value="Condensation_dom"/>
</dbReference>
<dbReference type="Pfam" id="PF00501">
    <property type="entry name" value="AMP-binding"/>
    <property type="match status" value="2"/>
</dbReference>
<dbReference type="InterPro" id="IPR025110">
    <property type="entry name" value="AMP-bd_C"/>
</dbReference>
<evidence type="ECO:0000256" key="1">
    <source>
        <dbReference type="ARBA" id="ARBA00001957"/>
    </source>
</evidence>
<feature type="domain" description="Carrier" evidence="4">
    <location>
        <begin position="704"/>
        <end position="779"/>
    </location>
</feature>
<evidence type="ECO:0000313" key="6">
    <source>
        <dbReference type="Proteomes" id="UP001501509"/>
    </source>
</evidence>
<dbReference type="InterPro" id="IPR036736">
    <property type="entry name" value="ACP-like_sf"/>
</dbReference>
<dbReference type="PROSITE" id="PS50075">
    <property type="entry name" value="CARRIER"/>
    <property type="match status" value="2"/>
</dbReference>
<dbReference type="InterPro" id="IPR010071">
    <property type="entry name" value="AA_adenyl_dom"/>
</dbReference>
<dbReference type="Gene3D" id="3.40.50.980">
    <property type="match status" value="4"/>
</dbReference>
<dbReference type="NCBIfam" id="TIGR01733">
    <property type="entry name" value="AA-adenyl-dom"/>
    <property type="match status" value="2"/>
</dbReference>
<dbReference type="NCBIfam" id="NF003417">
    <property type="entry name" value="PRK04813.1"/>
    <property type="match status" value="2"/>
</dbReference>
<gene>
    <name evidence="5" type="ORF">GCM10010411_12590</name>
</gene>
<dbReference type="Proteomes" id="UP001501509">
    <property type="component" value="Unassembled WGS sequence"/>
</dbReference>
<dbReference type="InterPro" id="IPR000873">
    <property type="entry name" value="AMP-dep_synth/lig_dom"/>
</dbReference>
<evidence type="ECO:0000256" key="3">
    <source>
        <dbReference type="ARBA" id="ARBA00022553"/>
    </source>
</evidence>
<evidence type="ECO:0000313" key="5">
    <source>
        <dbReference type="EMBL" id="GAA2581470.1"/>
    </source>
</evidence>
<dbReference type="InterPro" id="IPR029058">
    <property type="entry name" value="AB_hydrolase_fold"/>
</dbReference>
<dbReference type="Gene3D" id="2.30.38.10">
    <property type="entry name" value="Luciferase, Domain 3"/>
    <property type="match status" value="2"/>
</dbReference>
<dbReference type="Gene3D" id="1.10.1200.10">
    <property type="entry name" value="ACP-like"/>
    <property type="match status" value="1"/>
</dbReference>
<dbReference type="InterPro" id="IPR023213">
    <property type="entry name" value="CAT-like_dom_sf"/>
</dbReference>
<dbReference type="PANTHER" id="PTHR45527:SF1">
    <property type="entry name" value="FATTY ACID SYNTHASE"/>
    <property type="match status" value="1"/>
</dbReference>
<dbReference type="Gene3D" id="3.30.300.30">
    <property type="match status" value="2"/>
</dbReference>
<dbReference type="InterPro" id="IPR020806">
    <property type="entry name" value="PKS_PP-bd"/>
</dbReference>
<dbReference type="InterPro" id="IPR045851">
    <property type="entry name" value="AMP-bd_C_sf"/>
</dbReference>
<dbReference type="SMART" id="SM00823">
    <property type="entry name" value="PKS_PP"/>
    <property type="match status" value="2"/>
</dbReference>